<protein>
    <recommendedName>
        <fullName evidence="3">TnpV protein</fullName>
    </recommendedName>
</protein>
<evidence type="ECO:0008006" key="3">
    <source>
        <dbReference type="Google" id="ProtNLM"/>
    </source>
</evidence>
<accession>A0A2V1JP35</accession>
<dbReference type="AlphaFoldDB" id="A0A2V1JP35"/>
<keyword evidence="2" id="KW-1185">Reference proteome</keyword>
<evidence type="ECO:0000313" key="1">
    <source>
        <dbReference type="EMBL" id="PWE85906.1"/>
    </source>
</evidence>
<reference evidence="1 2" key="1">
    <citation type="submission" date="2014-09" db="EMBL/GenBank/DDBJ databases">
        <title>Butyrate-producing bacteria isolated from human gut.</title>
        <authorList>
            <person name="Zhang Q."/>
            <person name="Zhao L."/>
        </authorList>
    </citation>
    <scope>NUCLEOTIDE SEQUENCE [LARGE SCALE GENOMIC DNA]</scope>
    <source>
        <strain evidence="1 2">21</strain>
    </source>
</reference>
<dbReference type="Pfam" id="PF14198">
    <property type="entry name" value="TnpV"/>
    <property type="match status" value="1"/>
</dbReference>
<organism evidence="1 2">
    <name type="scientific">Eubacterium ramulus</name>
    <dbReference type="NCBI Taxonomy" id="39490"/>
    <lineage>
        <taxon>Bacteria</taxon>
        <taxon>Bacillati</taxon>
        <taxon>Bacillota</taxon>
        <taxon>Clostridia</taxon>
        <taxon>Eubacteriales</taxon>
        <taxon>Eubacteriaceae</taxon>
        <taxon>Eubacterium</taxon>
    </lineage>
</organism>
<evidence type="ECO:0000313" key="2">
    <source>
        <dbReference type="Proteomes" id="UP000245288"/>
    </source>
</evidence>
<dbReference type="Proteomes" id="UP000245288">
    <property type="component" value="Unassembled WGS sequence"/>
</dbReference>
<dbReference type="InterPro" id="IPR026989">
    <property type="entry name" value="TnpV"/>
</dbReference>
<comment type="caution">
    <text evidence="1">The sequence shown here is derived from an EMBL/GenBank/DDBJ whole genome shotgun (WGS) entry which is preliminary data.</text>
</comment>
<dbReference type="EMBL" id="JRFU01000145">
    <property type="protein sequence ID" value="PWE85906.1"/>
    <property type="molecule type" value="Genomic_DNA"/>
</dbReference>
<sequence length="125" mass="14825">MTMTLFEELGVEYKEVDGILYPILSVDEAEYNLADIGKYGWMWLRYMEENEPSEYRHMARTGQLRKQAEAVNEEAYERLDNIEAAWLKKHMTGKKKTFMEQLHLLNQARAMAEEIVINEIVFKCR</sequence>
<name>A0A2V1JP35_EUBRA</name>
<proteinExistence type="predicted"/>
<gene>
    <name evidence="1" type="ORF">LG34_13080</name>
</gene>